<organism evidence="2 3">
    <name type="scientific">Hominimerdicola aceti</name>
    <dbReference type="NCBI Taxonomy" id="2981726"/>
    <lineage>
        <taxon>Bacteria</taxon>
        <taxon>Bacillati</taxon>
        <taxon>Bacillota</taxon>
        <taxon>Clostridia</taxon>
        <taxon>Eubacteriales</taxon>
        <taxon>Oscillospiraceae</taxon>
        <taxon>Hominimerdicola</taxon>
    </lineage>
</organism>
<dbReference type="RefSeq" id="WP_267300335.1">
    <property type="nucleotide sequence ID" value="NZ_JAOQJZ010000001.1"/>
</dbReference>
<keyword evidence="1" id="KW-0472">Membrane</keyword>
<dbReference type="EMBL" id="JAOQJZ010000001">
    <property type="protein sequence ID" value="MCU6704734.1"/>
    <property type="molecule type" value="Genomic_DNA"/>
</dbReference>
<sequence length="400" mass="45826">MKTKIIIATAAVIIAAVAVTLFISLGTKSDKAVSSEKGQQELSASPTNLLCPEASSTAFANNFVYYKTYDGIAEYDIESDSLAMIKVKLQEYSNLSCYTIYDDVIYAVRSVYNSATQKEDYSIVTVDYNSGEVTEVYSAPKDSILGCMSMDKDGDIYFVEGKYKKSETDENGFSTGYSLYKYALKNSDKSEITKANTYYISDGKLYFTRLCPKTDTVRLFIAPLSDPQNVKDTGIDVGSQISENTPYMYYPADGDVYYSNGKNKLYRYNEDNEKSDTVCTFKDKSFVRYFQYFNNTMIVLVREPNDNGKMYQYVLYYLDNDNKPQKIIDDAKLNEKYFYGYEYIDYMTIFNNCEDYFLLSTYNPDADTAAYLVDKDFKLHKFISNGEWDYDTYAEIQSEM</sequence>
<dbReference type="Proteomes" id="UP001208131">
    <property type="component" value="Unassembled WGS sequence"/>
</dbReference>
<reference evidence="2 3" key="1">
    <citation type="journal article" date="2021" name="ISME Commun">
        <title>Automated analysis of genomic sequences facilitates high-throughput and comprehensive description of bacteria.</title>
        <authorList>
            <person name="Hitch T.C.A."/>
        </authorList>
    </citation>
    <scope>NUCLEOTIDE SEQUENCE [LARGE SCALE GENOMIC DNA]</scope>
    <source>
        <strain evidence="2 3">Sanger_31</strain>
    </source>
</reference>
<evidence type="ECO:0008006" key="4">
    <source>
        <dbReference type="Google" id="ProtNLM"/>
    </source>
</evidence>
<dbReference type="AlphaFoldDB" id="A0AAE3IEX0"/>
<name>A0AAE3IEX0_9FIRM</name>
<evidence type="ECO:0000256" key="1">
    <source>
        <dbReference type="SAM" id="Phobius"/>
    </source>
</evidence>
<feature type="transmembrane region" description="Helical" evidence="1">
    <location>
        <begin position="5"/>
        <end position="25"/>
    </location>
</feature>
<keyword evidence="1" id="KW-1133">Transmembrane helix</keyword>
<evidence type="ECO:0000313" key="3">
    <source>
        <dbReference type="Proteomes" id="UP001208131"/>
    </source>
</evidence>
<accession>A0AAE3IEX0</accession>
<dbReference type="SUPFAM" id="SSF82171">
    <property type="entry name" value="DPP6 N-terminal domain-like"/>
    <property type="match status" value="1"/>
</dbReference>
<comment type="caution">
    <text evidence="2">The sequence shown here is derived from an EMBL/GenBank/DDBJ whole genome shotgun (WGS) entry which is preliminary data.</text>
</comment>
<gene>
    <name evidence="2" type="ORF">OCV57_02170</name>
</gene>
<keyword evidence="1" id="KW-0812">Transmembrane</keyword>
<keyword evidence="3" id="KW-1185">Reference proteome</keyword>
<protein>
    <recommendedName>
        <fullName evidence="4">DUF5050 domain-containing protein</fullName>
    </recommendedName>
</protein>
<evidence type="ECO:0000313" key="2">
    <source>
        <dbReference type="EMBL" id="MCU6704734.1"/>
    </source>
</evidence>
<proteinExistence type="predicted"/>